<keyword evidence="4" id="KW-1185">Reference proteome</keyword>
<dbReference type="Gene3D" id="3.40.190.80">
    <property type="match status" value="1"/>
</dbReference>
<name>A0A2D0LGQ7_9GAMM</name>
<dbReference type="EMBL" id="NJCX01000002">
    <property type="protein sequence ID" value="PHM74896.1"/>
    <property type="molecule type" value="Genomic_DNA"/>
</dbReference>
<evidence type="ECO:0000256" key="1">
    <source>
        <dbReference type="ARBA" id="ARBA00009759"/>
    </source>
</evidence>
<sequence length="204" mass="22628">MLNIAIQAVKQTRQFTIDSFYNAKAFEIKSDKSLVTRTDLNVENNEPLIGVISFPALEKVFYASQGEGCWVQHGNNTPIKISIASNNERKLKDSVISASGIHSTTFDRREGMKAYNLSNIVHTARDTVFINDCYQHVMVSMGRIDAALDTLMKPWDIAALIPCMRESGVVCANLQGSREKLLHGGSLITASSQFLLDELLYALN</sequence>
<gene>
    <name evidence="3" type="ORF">Xkoz_00427</name>
</gene>
<comment type="caution">
    <text evidence="3">The sequence shown here is derived from an EMBL/GenBank/DDBJ whole genome shotgun (WGS) entry which is preliminary data.</text>
</comment>
<dbReference type="GO" id="GO:0008483">
    <property type="term" value="F:transaminase activity"/>
    <property type="evidence" value="ECO:0007669"/>
    <property type="project" value="UniProtKB-KW"/>
</dbReference>
<accession>A0A2D0LGQ7</accession>
<dbReference type="GO" id="GO:0007165">
    <property type="term" value="P:signal transduction"/>
    <property type="evidence" value="ECO:0007669"/>
    <property type="project" value="TreeGrafter"/>
</dbReference>
<organism evidence="3 4">
    <name type="scientific">Xenorhabdus kozodoii</name>
    <dbReference type="NCBI Taxonomy" id="351676"/>
    <lineage>
        <taxon>Bacteria</taxon>
        <taxon>Pseudomonadati</taxon>
        <taxon>Pseudomonadota</taxon>
        <taxon>Gammaproteobacteria</taxon>
        <taxon>Enterobacterales</taxon>
        <taxon>Morganellaceae</taxon>
        <taxon>Xenorhabdus</taxon>
    </lineage>
</organism>
<dbReference type="InterPro" id="IPR000760">
    <property type="entry name" value="Inositol_monophosphatase-like"/>
</dbReference>
<proteinExistence type="inferred from homology"/>
<protein>
    <submittedName>
        <fullName evidence="3">Histidinol-phosphate aminotransferase</fullName>
    </submittedName>
</protein>
<dbReference type="SUPFAM" id="SSF56655">
    <property type="entry name" value="Carbohydrate phosphatase"/>
    <property type="match status" value="1"/>
</dbReference>
<evidence type="ECO:0000313" key="4">
    <source>
        <dbReference type="Proteomes" id="UP000221101"/>
    </source>
</evidence>
<dbReference type="GO" id="GO:0006020">
    <property type="term" value="P:inositol metabolic process"/>
    <property type="evidence" value="ECO:0007669"/>
    <property type="project" value="TreeGrafter"/>
</dbReference>
<evidence type="ECO:0000256" key="2">
    <source>
        <dbReference type="PIRSR" id="PIRSR600760-2"/>
    </source>
</evidence>
<keyword evidence="3" id="KW-0808">Transferase</keyword>
<evidence type="ECO:0000313" key="3">
    <source>
        <dbReference type="EMBL" id="PHM74896.1"/>
    </source>
</evidence>
<feature type="binding site" evidence="2">
    <location>
        <position position="156"/>
    </location>
    <ligand>
        <name>Mg(2+)</name>
        <dbReference type="ChEBI" id="CHEBI:18420"/>
        <label>1</label>
        <note>catalytic</note>
    </ligand>
</feature>
<dbReference type="RefSeq" id="WP_099140529.1">
    <property type="nucleotide sequence ID" value="NZ_CAWNOR010000053.1"/>
</dbReference>
<keyword evidence="3" id="KW-0032">Aminotransferase</keyword>
<dbReference type="Pfam" id="PF00459">
    <property type="entry name" value="Inositol_P"/>
    <property type="match status" value="1"/>
</dbReference>
<dbReference type="PANTHER" id="PTHR20854:SF4">
    <property type="entry name" value="INOSITOL-1-MONOPHOSPHATASE-RELATED"/>
    <property type="match status" value="1"/>
</dbReference>
<comment type="similarity">
    <text evidence="1">Belongs to the inositol monophosphatase superfamily.</text>
</comment>
<reference evidence="3 4" key="1">
    <citation type="journal article" date="2017" name="Nat. Microbiol.">
        <title>Natural product diversity associated with the nematode symbionts Photorhabdus and Xenorhabdus.</title>
        <authorList>
            <person name="Tobias N.J."/>
            <person name="Wolff H."/>
            <person name="Djahanschiri B."/>
            <person name="Grundmann F."/>
            <person name="Kronenwerth M."/>
            <person name="Shi Y.M."/>
            <person name="Simonyi S."/>
            <person name="Grun P."/>
            <person name="Shapiro-Ilan D."/>
            <person name="Pidot S.J."/>
            <person name="Stinear T.P."/>
            <person name="Ebersberger I."/>
            <person name="Bode H.B."/>
        </authorList>
    </citation>
    <scope>NUCLEOTIDE SEQUENCE [LARGE SCALE GENOMIC DNA]</scope>
    <source>
        <strain evidence="3 4">DSM 17907</strain>
    </source>
</reference>
<dbReference type="OrthoDB" id="9785695at2"/>
<dbReference type="GO" id="GO:0008934">
    <property type="term" value="F:inositol monophosphate 1-phosphatase activity"/>
    <property type="evidence" value="ECO:0007669"/>
    <property type="project" value="TreeGrafter"/>
</dbReference>
<keyword evidence="2" id="KW-0460">Magnesium</keyword>
<keyword evidence="2" id="KW-0479">Metal-binding</keyword>
<dbReference type="Proteomes" id="UP000221101">
    <property type="component" value="Unassembled WGS sequence"/>
</dbReference>
<comment type="cofactor">
    <cofactor evidence="2">
        <name>Mg(2+)</name>
        <dbReference type="ChEBI" id="CHEBI:18420"/>
    </cofactor>
</comment>
<dbReference type="PANTHER" id="PTHR20854">
    <property type="entry name" value="INOSITOL MONOPHOSPHATASE"/>
    <property type="match status" value="1"/>
</dbReference>
<dbReference type="GO" id="GO:0046872">
    <property type="term" value="F:metal ion binding"/>
    <property type="evidence" value="ECO:0007669"/>
    <property type="project" value="UniProtKB-KW"/>
</dbReference>
<dbReference type="AlphaFoldDB" id="A0A2D0LGQ7"/>